<keyword evidence="4" id="KW-1185">Reference proteome</keyword>
<feature type="region of interest" description="Disordered" evidence="1">
    <location>
        <begin position="62"/>
        <end position="113"/>
    </location>
</feature>
<dbReference type="OrthoDB" id="7675048at2759"/>
<name>A0A3B0K5S3_DROGU</name>
<feature type="compositionally biased region" description="Polar residues" evidence="1">
    <location>
        <begin position="62"/>
        <end position="71"/>
    </location>
</feature>
<feature type="chain" id="PRO_5017380235" evidence="2">
    <location>
        <begin position="23"/>
        <end position="237"/>
    </location>
</feature>
<dbReference type="AlphaFoldDB" id="A0A3B0K5S3"/>
<evidence type="ECO:0000313" key="4">
    <source>
        <dbReference type="Proteomes" id="UP000268350"/>
    </source>
</evidence>
<proteinExistence type="predicted"/>
<reference evidence="4" key="1">
    <citation type="submission" date="2018-01" db="EMBL/GenBank/DDBJ databases">
        <authorList>
            <person name="Alioto T."/>
            <person name="Alioto T."/>
        </authorList>
    </citation>
    <scope>NUCLEOTIDE SEQUENCE [LARGE SCALE GENOMIC DNA]</scope>
</reference>
<evidence type="ECO:0000256" key="2">
    <source>
        <dbReference type="SAM" id="SignalP"/>
    </source>
</evidence>
<accession>A0A3B0K5S3</accession>
<feature type="signal peptide" evidence="2">
    <location>
        <begin position="1"/>
        <end position="22"/>
    </location>
</feature>
<dbReference type="EMBL" id="OUUW01000013">
    <property type="protein sequence ID" value="SPP88022.1"/>
    <property type="molecule type" value="Genomic_DNA"/>
</dbReference>
<organism evidence="3 4">
    <name type="scientific">Drosophila guanche</name>
    <name type="common">Fruit fly</name>
    <dbReference type="NCBI Taxonomy" id="7266"/>
    <lineage>
        <taxon>Eukaryota</taxon>
        <taxon>Metazoa</taxon>
        <taxon>Ecdysozoa</taxon>
        <taxon>Arthropoda</taxon>
        <taxon>Hexapoda</taxon>
        <taxon>Insecta</taxon>
        <taxon>Pterygota</taxon>
        <taxon>Neoptera</taxon>
        <taxon>Endopterygota</taxon>
        <taxon>Diptera</taxon>
        <taxon>Brachycera</taxon>
        <taxon>Muscomorpha</taxon>
        <taxon>Ephydroidea</taxon>
        <taxon>Drosophilidae</taxon>
        <taxon>Drosophila</taxon>
        <taxon>Sophophora</taxon>
    </lineage>
</organism>
<dbReference type="OMA" id="QFAVLWQ"/>
<evidence type="ECO:0000313" key="3">
    <source>
        <dbReference type="EMBL" id="SPP88022.1"/>
    </source>
</evidence>
<protein>
    <submittedName>
        <fullName evidence="3">Uncharacterized protein</fullName>
    </submittedName>
</protein>
<sequence>MQLFPLNFFLLFALSPRDWVETATSKESDDFTTPSPAWIEYQRIRFSLGPGDPNILTSAQIMGSSTQSPIQAVTPKVETTSRRHSSHSTENNLEEETTETPADSGEGENESGDIELPSMHGFLKFLKSMQNSWIKKSALSIEKKIKLLQNLRDNLMRMIEQHFAVLWQPTERRRRRRRGLMDEAAIDFPPETAILSINFLTFAVFLIKLVMQVVKIVKSKHYTLSGFSFNRQVVKNT</sequence>
<gene>
    <name evidence="3" type="ORF">DGUA_6G015836</name>
</gene>
<dbReference type="Proteomes" id="UP000268350">
    <property type="component" value="Unassembled WGS sequence"/>
</dbReference>
<keyword evidence="2" id="KW-0732">Signal</keyword>
<evidence type="ECO:0000256" key="1">
    <source>
        <dbReference type="SAM" id="MobiDB-lite"/>
    </source>
</evidence>
<dbReference type="STRING" id="7266.A0A3B0K5S3"/>